<evidence type="ECO:0008006" key="6">
    <source>
        <dbReference type="Google" id="ProtNLM"/>
    </source>
</evidence>
<dbReference type="InterPro" id="IPR009030">
    <property type="entry name" value="Growth_fac_rcpt_cys_sf"/>
</dbReference>
<dbReference type="InterPro" id="IPR029058">
    <property type="entry name" value="AB_hydrolase_fold"/>
</dbReference>
<dbReference type="KEGG" id="gtt:GUITHDRAFT_102223"/>
<evidence type="ECO:0000256" key="2">
    <source>
        <dbReference type="SAM" id="Phobius"/>
    </source>
</evidence>
<dbReference type="EMBL" id="JH992973">
    <property type="protein sequence ID" value="EKX52323.1"/>
    <property type="molecule type" value="Genomic_DNA"/>
</dbReference>
<sequence length="1278" mass="140843">MQGVSSQLVLSKPQASKARASVNGNGHSNAEPEHAEAADNKAFDDFVKQAEGFHKEYEERFGTFVKDTQDAALNVNNKVGEQSKNLLDGAQKAIHDVNDKISKVFGSSKQSEIQQKAEIVVQMKYGLAKGPEILLICLDGRNKQQIVVDWTDSFEDVLYKLRDVFKKDVIFEYEKDSQVFRVETDEAFDRAMEVAEASNCKLEVVIQQAVWLKPPLEEDEPDEPEPELEPRAISCADRMMYNPAPYKPLLGLGVAGIFISIAGCIVGYAVLEDGTYLGAISIFVAFPYFAKAFMVKKDFTLPWKLMQFVLALFGLCIAIISCVNFLKLKLQDGVIGCIIWILSLLFFLWISTLSLYESYKVMKQHASKKRRSRRRRIPLSERLKSGAIGVSLAVLYVIVFGLLQYAPFNHISQIVSTDRYVPLGNMYDRGDGKKNHMHCMAFIDPNSKIDSRPVVILEAMEGLGMSTALAGVQERIALVGVACAYDRAGFGWSPPAKTARTPQQIATELKTMLSSNVTVDIIPRRGNTTRTSMALKAPYVLVGHSVGSFYVRAFASSFPELTAAVVMWDALPSEDETFNKKFQSSASSLFSLSTLTLCKTVLEPMGIIDLFLRQSLLTSILNGTALDKPAPNGIGSNYGRIVSRMLRRTWCPAVAKEYSDLYLGSKPGIFDLVTADSARYSVPFVIWARSDNLFSKVTSYTFNGLDACSEQFTQILNPAINHPEGTSSWDCVQFKVLHYSKQPYANPYKRTCEIVGQAQLGSNNPCPDILRSIHNGTEIAPLQDASVQAELVDTVLNAWNLLGFRTEFPSNPFALTFQGFVPGTCFRAGCLDSPQLWRSKFAADLEQVLGVRFQGLVQVVVQEGPTSCPVSVVPSASAEVIGQLKPGGCPTTVCSDIRSCSTPWSSGFTGTSWRRSMRRSRSLLAREQGAREEEQEDGEDMSLRAFAEESFYAVVQLVGVKDSDVQAAMDVLECLRTQCETHELNALEARGTSPNTTTIRLAERNRRDQFFLRYNVTSILIADRILANNQWNVTARSILFECPANSYKYLSGCRQCPTNSTSPPGSLEQTSCLCDPNFFLQVVGSDYICVHCPPNSRSVCGSTRIQDCKCDQGYTGEDGKTCSPCPLNTYKTVVGNYPCTWCNATQVGCPENCHAVDVSTPGFTADHVGTVVHPRFGNISMSADFGTNCTFAAPTLGACVNATTTEVSGRIEAVRSLEFCLNPPVQPTVNPYLTIIGGREIVMQRCLEKGDFGCKVYGNLTLQHWPVTSVCSQVRLSS</sequence>
<dbReference type="Proteomes" id="UP000011087">
    <property type="component" value="Unassembled WGS sequence"/>
</dbReference>
<protein>
    <recommendedName>
        <fullName evidence="6">Tyrosine-protein kinase ephrin type A/B receptor-like domain-containing protein</fullName>
    </recommendedName>
</protein>
<feature type="transmembrane region" description="Helical" evidence="2">
    <location>
        <begin position="338"/>
        <end position="362"/>
    </location>
</feature>
<evidence type="ECO:0000256" key="1">
    <source>
        <dbReference type="SAM" id="MobiDB-lite"/>
    </source>
</evidence>
<feature type="transmembrane region" description="Helical" evidence="2">
    <location>
        <begin position="383"/>
        <end position="406"/>
    </location>
</feature>
<evidence type="ECO:0000313" key="5">
    <source>
        <dbReference type="Proteomes" id="UP000011087"/>
    </source>
</evidence>
<feature type="transmembrane region" description="Helical" evidence="2">
    <location>
        <begin position="249"/>
        <end position="270"/>
    </location>
</feature>
<feature type="transmembrane region" description="Helical" evidence="2">
    <location>
        <begin position="276"/>
        <end position="293"/>
    </location>
</feature>
<dbReference type="SUPFAM" id="SSF53474">
    <property type="entry name" value="alpha/beta-Hydrolases"/>
    <property type="match status" value="2"/>
</dbReference>
<dbReference type="EnsemblProtists" id="EKX52323">
    <property type="protein sequence ID" value="EKX52323"/>
    <property type="gene ID" value="GUITHDRAFT_102223"/>
</dbReference>
<dbReference type="RefSeq" id="XP_005839303.1">
    <property type="nucleotide sequence ID" value="XM_005839246.1"/>
</dbReference>
<feature type="transmembrane region" description="Helical" evidence="2">
    <location>
        <begin position="305"/>
        <end position="326"/>
    </location>
</feature>
<evidence type="ECO:0000313" key="4">
    <source>
        <dbReference type="EnsemblProtists" id="EKX52323"/>
    </source>
</evidence>
<keyword evidence="5" id="KW-1185">Reference proteome</keyword>
<dbReference type="AlphaFoldDB" id="L1JW64"/>
<evidence type="ECO:0000313" key="3">
    <source>
        <dbReference type="EMBL" id="EKX52323.1"/>
    </source>
</evidence>
<keyword evidence="2" id="KW-1133">Transmembrane helix</keyword>
<dbReference type="OrthoDB" id="10674626at2759"/>
<dbReference type="GeneID" id="17308776"/>
<dbReference type="SUPFAM" id="SSF57184">
    <property type="entry name" value="Growth factor receptor domain"/>
    <property type="match status" value="1"/>
</dbReference>
<gene>
    <name evidence="3" type="ORF">GUITHDRAFT_102223</name>
</gene>
<proteinExistence type="predicted"/>
<feature type="region of interest" description="Disordered" evidence="1">
    <location>
        <begin position="1"/>
        <end position="38"/>
    </location>
</feature>
<keyword evidence="2" id="KW-0472">Membrane</keyword>
<dbReference type="PaxDb" id="55529-EKX52323"/>
<accession>L1JW64</accession>
<name>L1JW64_GUITC</name>
<keyword evidence="2" id="KW-0812">Transmembrane</keyword>
<dbReference type="HOGENOM" id="CLU_269857_0_0_1"/>
<organism evidence="3">
    <name type="scientific">Guillardia theta (strain CCMP2712)</name>
    <name type="common">Cryptophyte</name>
    <dbReference type="NCBI Taxonomy" id="905079"/>
    <lineage>
        <taxon>Eukaryota</taxon>
        <taxon>Cryptophyceae</taxon>
        <taxon>Pyrenomonadales</taxon>
        <taxon>Geminigeraceae</taxon>
        <taxon>Guillardia</taxon>
    </lineage>
</organism>
<reference evidence="4" key="3">
    <citation type="submission" date="2015-06" db="UniProtKB">
        <authorList>
            <consortium name="EnsemblProtists"/>
        </authorList>
    </citation>
    <scope>IDENTIFICATION</scope>
</reference>
<reference evidence="3 5" key="1">
    <citation type="journal article" date="2012" name="Nature">
        <title>Algal genomes reveal evolutionary mosaicism and the fate of nucleomorphs.</title>
        <authorList>
            <consortium name="DOE Joint Genome Institute"/>
            <person name="Curtis B.A."/>
            <person name="Tanifuji G."/>
            <person name="Burki F."/>
            <person name="Gruber A."/>
            <person name="Irimia M."/>
            <person name="Maruyama S."/>
            <person name="Arias M.C."/>
            <person name="Ball S.G."/>
            <person name="Gile G.H."/>
            <person name="Hirakawa Y."/>
            <person name="Hopkins J.F."/>
            <person name="Kuo A."/>
            <person name="Rensing S.A."/>
            <person name="Schmutz J."/>
            <person name="Symeonidi A."/>
            <person name="Elias M."/>
            <person name="Eveleigh R.J."/>
            <person name="Herman E.K."/>
            <person name="Klute M.J."/>
            <person name="Nakayama T."/>
            <person name="Obornik M."/>
            <person name="Reyes-Prieto A."/>
            <person name="Armbrust E.V."/>
            <person name="Aves S.J."/>
            <person name="Beiko R.G."/>
            <person name="Coutinho P."/>
            <person name="Dacks J.B."/>
            <person name="Durnford D.G."/>
            <person name="Fast N.M."/>
            <person name="Green B.R."/>
            <person name="Grisdale C.J."/>
            <person name="Hempel F."/>
            <person name="Henrissat B."/>
            <person name="Hoppner M.P."/>
            <person name="Ishida K."/>
            <person name="Kim E."/>
            <person name="Koreny L."/>
            <person name="Kroth P.G."/>
            <person name="Liu Y."/>
            <person name="Malik S.B."/>
            <person name="Maier U.G."/>
            <person name="McRose D."/>
            <person name="Mock T."/>
            <person name="Neilson J.A."/>
            <person name="Onodera N.T."/>
            <person name="Poole A.M."/>
            <person name="Pritham E.J."/>
            <person name="Richards T.A."/>
            <person name="Rocap G."/>
            <person name="Roy S.W."/>
            <person name="Sarai C."/>
            <person name="Schaack S."/>
            <person name="Shirato S."/>
            <person name="Slamovits C.H."/>
            <person name="Spencer D.F."/>
            <person name="Suzuki S."/>
            <person name="Worden A.Z."/>
            <person name="Zauner S."/>
            <person name="Barry K."/>
            <person name="Bell C."/>
            <person name="Bharti A.K."/>
            <person name="Crow J.A."/>
            <person name="Grimwood J."/>
            <person name="Kramer R."/>
            <person name="Lindquist E."/>
            <person name="Lucas S."/>
            <person name="Salamov A."/>
            <person name="McFadden G.I."/>
            <person name="Lane C.E."/>
            <person name="Keeling P.J."/>
            <person name="Gray M.W."/>
            <person name="Grigoriev I.V."/>
            <person name="Archibald J.M."/>
        </authorList>
    </citation>
    <scope>NUCLEOTIDE SEQUENCE</scope>
    <source>
        <strain evidence="3 5">CCMP2712</strain>
    </source>
</reference>
<reference evidence="5" key="2">
    <citation type="submission" date="2012-11" db="EMBL/GenBank/DDBJ databases">
        <authorList>
            <person name="Kuo A."/>
            <person name="Curtis B.A."/>
            <person name="Tanifuji G."/>
            <person name="Burki F."/>
            <person name="Gruber A."/>
            <person name="Irimia M."/>
            <person name="Maruyama S."/>
            <person name="Arias M.C."/>
            <person name="Ball S.G."/>
            <person name="Gile G.H."/>
            <person name="Hirakawa Y."/>
            <person name="Hopkins J.F."/>
            <person name="Rensing S.A."/>
            <person name="Schmutz J."/>
            <person name="Symeonidi A."/>
            <person name="Elias M."/>
            <person name="Eveleigh R.J."/>
            <person name="Herman E.K."/>
            <person name="Klute M.J."/>
            <person name="Nakayama T."/>
            <person name="Obornik M."/>
            <person name="Reyes-Prieto A."/>
            <person name="Armbrust E.V."/>
            <person name="Aves S.J."/>
            <person name="Beiko R.G."/>
            <person name="Coutinho P."/>
            <person name="Dacks J.B."/>
            <person name="Durnford D.G."/>
            <person name="Fast N.M."/>
            <person name="Green B.R."/>
            <person name="Grisdale C."/>
            <person name="Hempe F."/>
            <person name="Henrissat B."/>
            <person name="Hoppner M.P."/>
            <person name="Ishida K.-I."/>
            <person name="Kim E."/>
            <person name="Koreny L."/>
            <person name="Kroth P.G."/>
            <person name="Liu Y."/>
            <person name="Malik S.-B."/>
            <person name="Maier U.G."/>
            <person name="McRose D."/>
            <person name="Mock T."/>
            <person name="Neilson J.A."/>
            <person name="Onodera N.T."/>
            <person name="Poole A.M."/>
            <person name="Pritham E.J."/>
            <person name="Richards T.A."/>
            <person name="Rocap G."/>
            <person name="Roy S.W."/>
            <person name="Sarai C."/>
            <person name="Schaack S."/>
            <person name="Shirato S."/>
            <person name="Slamovits C.H."/>
            <person name="Spencer D.F."/>
            <person name="Suzuki S."/>
            <person name="Worden A.Z."/>
            <person name="Zauner S."/>
            <person name="Barry K."/>
            <person name="Bell C."/>
            <person name="Bharti A.K."/>
            <person name="Crow J.A."/>
            <person name="Grimwood J."/>
            <person name="Kramer R."/>
            <person name="Lindquist E."/>
            <person name="Lucas S."/>
            <person name="Salamov A."/>
            <person name="McFadden G.I."/>
            <person name="Lane C.E."/>
            <person name="Keeling P.J."/>
            <person name="Gray M.W."/>
            <person name="Grigoriev I.V."/>
            <person name="Archibald J.M."/>
        </authorList>
    </citation>
    <scope>NUCLEOTIDE SEQUENCE</scope>
    <source>
        <strain evidence="5">CCMP2712</strain>
    </source>
</reference>
<dbReference type="Gene3D" id="3.40.50.1820">
    <property type="entry name" value="alpha/beta hydrolase"/>
    <property type="match status" value="1"/>
</dbReference>